<evidence type="ECO:0000256" key="1">
    <source>
        <dbReference type="SAM" id="SignalP"/>
    </source>
</evidence>
<dbReference type="SUPFAM" id="SSF52266">
    <property type="entry name" value="SGNH hydrolase"/>
    <property type="match status" value="1"/>
</dbReference>
<sequence>MKALSITVASLILALGTTNATADTSVLFIGNSFTFGYGSSTMFYRADTVTDLNNQGIGGVPALFKSFTDQAGLAYNVSLETQGGSGLDFHLENKLGEIGSKPWDKVVMHGYSTLDRDDPGNPDTLVSTTMEMSEFLQSKNPQVEVFLTATWSRADQTYLDDRPWTGKPIAEMAQDIRAGYDKAAAAAPAVKSVIAVGEAWTRAMQSGAADPNPYDGIDLDKFDLWTWDHYHASSYGYYLEALVVFGNLTGLDPRSLGDIECSAYELGFSRSQVKAMQQAAFDQLAAEGMVEASPLLGSARAQRCAN</sequence>
<gene>
    <name evidence="2" type="ORF">COC19_00745</name>
</gene>
<dbReference type="Gene3D" id="3.40.50.1110">
    <property type="entry name" value="SGNH hydrolase"/>
    <property type="match status" value="1"/>
</dbReference>
<feature type="chain" id="PRO_5012495018" evidence="1">
    <location>
        <begin position="23"/>
        <end position="306"/>
    </location>
</feature>
<dbReference type="EMBL" id="NVQR01000010">
    <property type="protein sequence ID" value="PCH63665.1"/>
    <property type="molecule type" value="Genomic_DNA"/>
</dbReference>
<dbReference type="AlphaFoldDB" id="A0A2A4MU98"/>
<evidence type="ECO:0000313" key="2">
    <source>
        <dbReference type="EMBL" id="PCH63665.1"/>
    </source>
</evidence>
<accession>A0A2A4MU98</accession>
<comment type="caution">
    <text evidence="2">The sequence shown here is derived from an EMBL/GenBank/DDBJ whole genome shotgun (WGS) entry which is preliminary data.</text>
</comment>
<protein>
    <submittedName>
        <fullName evidence="2">PEP-CTERM sorting domain-containing protein</fullName>
    </submittedName>
</protein>
<proteinExistence type="predicted"/>
<dbReference type="Proteomes" id="UP000218172">
    <property type="component" value="Unassembled WGS sequence"/>
</dbReference>
<feature type="signal peptide" evidence="1">
    <location>
        <begin position="1"/>
        <end position="22"/>
    </location>
</feature>
<name>A0A2A4MU98_9GAMM</name>
<keyword evidence="1" id="KW-0732">Signal</keyword>
<evidence type="ECO:0000313" key="3">
    <source>
        <dbReference type="Proteomes" id="UP000218172"/>
    </source>
</evidence>
<dbReference type="InterPro" id="IPR036514">
    <property type="entry name" value="SGNH_hydro_sf"/>
</dbReference>
<reference evidence="3" key="1">
    <citation type="submission" date="2017-08" db="EMBL/GenBank/DDBJ databases">
        <title>A dynamic microbial community with high functional redundancy inhabits the cold, oxic subseafloor aquifer.</title>
        <authorList>
            <person name="Tully B.J."/>
            <person name="Wheat C.G."/>
            <person name="Glazer B.T."/>
            <person name="Huber J.A."/>
        </authorList>
    </citation>
    <scope>NUCLEOTIDE SEQUENCE [LARGE SCALE GENOMIC DNA]</scope>
</reference>
<dbReference type="GO" id="GO:0016788">
    <property type="term" value="F:hydrolase activity, acting on ester bonds"/>
    <property type="evidence" value="ECO:0007669"/>
    <property type="project" value="UniProtKB-ARBA"/>
</dbReference>
<organism evidence="2 3">
    <name type="scientific">SAR86 cluster bacterium</name>
    <dbReference type="NCBI Taxonomy" id="2030880"/>
    <lineage>
        <taxon>Bacteria</taxon>
        <taxon>Pseudomonadati</taxon>
        <taxon>Pseudomonadota</taxon>
        <taxon>Gammaproteobacteria</taxon>
        <taxon>SAR86 cluster</taxon>
    </lineage>
</organism>